<keyword evidence="5" id="KW-1185">Reference proteome</keyword>
<evidence type="ECO:0000256" key="1">
    <source>
        <dbReference type="SAM" id="Coils"/>
    </source>
</evidence>
<evidence type="ECO:0000256" key="2">
    <source>
        <dbReference type="SAM" id="MobiDB-lite"/>
    </source>
</evidence>
<feature type="coiled-coil region" evidence="1">
    <location>
        <begin position="263"/>
        <end position="414"/>
    </location>
</feature>
<feature type="compositionally biased region" description="Basic residues" evidence="2">
    <location>
        <begin position="443"/>
        <end position="452"/>
    </location>
</feature>
<dbReference type="AlphaFoldDB" id="A0A8B6CT44"/>
<proteinExistence type="predicted"/>
<evidence type="ECO:0000313" key="4">
    <source>
        <dbReference type="EMBL" id="VDI09732.1"/>
    </source>
</evidence>
<dbReference type="Proteomes" id="UP000596742">
    <property type="component" value="Unassembled WGS sequence"/>
</dbReference>
<dbReference type="EMBL" id="UYJE01002325">
    <property type="protein sequence ID" value="VDI09732.1"/>
    <property type="molecule type" value="Genomic_DNA"/>
</dbReference>
<dbReference type="Pfam" id="PF00619">
    <property type="entry name" value="CARD"/>
    <property type="match status" value="1"/>
</dbReference>
<dbReference type="PROSITE" id="PS50209">
    <property type="entry name" value="CARD"/>
    <property type="match status" value="1"/>
</dbReference>
<reference evidence="4" key="1">
    <citation type="submission" date="2018-11" db="EMBL/GenBank/DDBJ databases">
        <authorList>
            <person name="Alioto T."/>
            <person name="Alioto T."/>
        </authorList>
    </citation>
    <scope>NUCLEOTIDE SEQUENCE</scope>
</reference>
<gene>
    <name evidence="4" type="ORF">MGAL_10B041771</name>
</gene>
<dbReference type="Gene3D" id="1.10.533.10">
    <property type="entry name" value="Death Domain, Fas"/>
    <property type="match status" value="1"/>
</dbReference>
<name>A0A8B6CT44_MYTGA</name>
<protein>
    <recommendedName>
        <fullName evidence="3">CARD domain-containing protein</fullName>
    </recommendedName>
</protein>
<dbReference type="PANTHER" id="PTHR15034">
    <property type="entry name" value="DEATH DOMAIN-CONTAINING PROTEIN CRADD"/>
    <property type="match status" value="1"/>
</dbReference>
<dbReference type="InterPro" id="IPR011029">
    <property type="entry name" value="DEATH-like_dom_sf"/>
</dbReference>
<evidence type="ECO:0000313" key="5">
    <source>
        <dbReference type="Proteomes" id="UP000596742"/>
    </source>
</evidence>
<evidence type="ECO:0000259" key="3">
    <source>
        <dbReference type="PROSITE" id="PS50209"/>
    </source>
</evidence>
<feature type="domain" description="CARD" evidence="3">
    <location>
        <begin position="1"/>
        <end position="91"/>
    </location>
</feature>
<keyword evidence="1" id="KW-0175">Coiled coil</keyword>
<accession>A0A8B6CT44</accession>
<feature type="compositionally biased region" description="Polar residues" evidence="2">
    <location>
        <begin position="425"/>
        <end position="442"/>
    </location>
</feature>
<dbReference type="GO" id="GO:0002020">
    <property type="term" value="F:protease binding"/>
    <property type="evidence" value="ECO:0007669"/>
    <property type="project" value="InterPro"/>
</dbReference>
<organism evidence="4 5">
    <name type="scientific">Mytilus galloprovincialis</name>
    <name type="common">Mediterranean mussel</name>
    <dbReference type="NCBI Taxonomy" id="29158"/>
    <lineage>
        <taxon>Eukaryota</taxon>
        <taxon>Metazoa</taxon>
        <taxon>Spiralia</taxon>
        <taxon>Lophotrochozoa</taxon>
        <taxon>Mollusca</taxon>
        <taxon>Bivalvia</taxon>
        <taxon>Autobranchia</taxon>
        <taxon>Pteriomorphia</taxon>
        <taxon>Mytilida</taxon>
        <taxon>Mytiloidea</taxon>
        <taxon>Mytilidae</taxon>
        <taxon>Mytilinae</taxon>
        <taxon>Mytilus</taxon>
    </lineage>
</organism>
<dbReference type="InterPro" id="IPR037939">
    <property type="entry name" value="CRADD"/>
</dbReference>
<dbReference type="GO" id="GO:0070513">
    <property type="term" value="F:death domain binding"/>
    <property type="evidence" value="ECO:0007669"/>
    <property type="project" value="InterPro"/>
</dbReference>
<dbReference type="PANTHER" id="PTHR15034:SF5">
    <property type="entry name" value="DEATH DOMAIN-CONTAINING PROTEIN CRADD"/>
    <property type="match status" value="1"/>
</dbReference>
<dbReference type="GO" id="GO:0042981">
    <property type="term" value="P:regulation of apoptotic process"/>
    <property type="evidence" value="ECO:0007669"/>
    <property type="project" value="InterPro"/>
</dbReference>
<dbReference type="SUPFAM" id="SSF47986">
    <property type="entry name" value="DEATH domain"/>
    <property type="match status" value="1"/>
</dbReference>
<comment type="caution">
    <text evidence="4">The sequence shown here is derived from an EMBL/GenBank/DDBJ whole genome shotgun (WGS) entry which is preliminary data.</text>
</comment>
<dbReference type="InterPro" id="IPR001315">
    <property type="entry name" value="CARD"/>
</dbReference>
<dbReference type="OrthoDB" id="1357022at2759"/>
<sequence length="452" mass="52471">MDAAQRTVLQNNHMELARDIVTTEDFLGICYQQKLFDTNLIEIIRSQPGIKAQTYKMLELLPTRGPEAFNKFLKMIDQEYHWLASKLKSDLEQEVAKMPQKEITMVATSINLQTNQTNGINSKLPKDVEMVPVATTQINQSVSRSVSQTEPASPKDLTDSAITLNGFNGVKKKIGNFMTQNFSLSRKLCQSDKQAIETFITEQIREVQKHSHQKVCEVRDHRRLNDEVQRWLQDTCRKLERRVGFINPRETMDGGFINGKSTIKDLEECIHHLVEQHHKLESEVKKCISLFGENSDNLSLAFQVEHILSEKKKLKKDIKKLSQENELMVSENYDLSSAQQKLKQTNSYKDVELEVKDRQIKNLQSEKHELKKEIERLQRLHIQHLEKEKTLLNLQQMVHALKEQNNDLADATVKMQDDLKRNSPRRSQSIPKNSRPTLSKFRSPNRKKTYRS</sequence>
<feature type="region of interest" description="Disordered" evidence="2">
    <location>
        <begin position="416"/>
        <end position="452"/>
    </location>
</feature>